<dbReference type="AlphaFoldDB" id="A0A0B6RRE5"/>
<dbReference type="PANTHER" id="PTHR34385">
    <property type="entry name" value="D-ALANYL-D-ALANINE CARBOXYPEPTIDASE"/>
    <property type="match status" value="1"/>
</dbReference>
<keyword evidence="2" id="KW-0645">Protease</keyword>
<name>A0A0B6RRE5_BURPL</name>
<dbReference type="KEGG" id="bgp:BGL_1c01970"/>
<reference evidence="2 3" key="2">
    <citation type="journal article" date="2016" name="Appl. Microbiol. Biotechnol.">
        <title>Mutations improving production and secretion of extracellular lipase by Burkholderia glumae PG1.</title>
        <authorList>
            <person name="Knapp A."/>
            <person name="Voget S."/>
            <person name="Gao R."/>
            <person name="Zaburannyi N."/>
            <person name="Krysciak D."/>
            <person name="Breuer M."/>
            <person name="Hauer B."/>
            <person name="Streit W.R."/>
            <person name="Muller R."/>
            <person name="Daniel R."/>
            <person name="Jaeger K.E."/>
        </authorList>
    </citation>
    <scope>NUCLEOTIDE SEQUENCE [LARGE SCALE GENOMIC DNA]</scope>
    <source>
        <strain evidence="2 3">PG1</strain>
    </source>
</reference>
<evidence type="ECO:0000259" key="1">
    <source>
        <dbReference type="Pfam" id="PF02557"/>
    </source>
</evidence>
<organism evidence="2 3">
    <name type="scientific">Burkholderia plantarii</name>
    <dbReference type="NCBI Taxonomy" id="41899"/>
    <lineage>
        <taxon>Bacteria</taxon>
        <taxon>Pseudomonadati</taxon>
        <taxon>Pseudomonadota</taxon>
        <taxon>Betaproteobacteria</taxon>
        <taxon>Burkholderiales</taxon>
        <taxon>Burkholderiaceae</taxon>
        <taxon>Burkholderia</taxon>
    </lineage>
</organism>
<evidence type="ECO:0000313" key="2">
    <source>
        <dbReference type="EMBL" id="AJK44749.1"/>
    </source>
</evidence>
<dbReference type="Gene3D" id="3.30.1380.10">
    <property type="match status" value="1"/>
</dbReference>
<feature type="domain" description="D-alanyl-D-alanine carboxypeptidase-like core" evidence="1">
    <location>
        <begin position="55"/>
        <end position="207"/>
    </location>
</feature>
<dbReference type="InterPro" id="IPR003709">
    <property type="entry name" value="VanY-like_core_dom"/>
</dbReference>
<evidence type="ECO:0000313" key="3">
    <source>
        <dbReference type="Proteomes" id="UP000031838"/>
    </source>
</evidence>
<dbReference type="Proteomes" id="UP000031838">
    <property type="component" value="Chromosome 1"/>
</dbReference>
<gene>
    <name evidence="2" type="ORF">BGL_1c01970</name>
</gene>
<accession>A0A0B6RRE5</accession>
<reference evidence="3" key="1">
    <citation type="submission" date="2011-03" db="EMBL/GenBank/DDBJ databases">
        <authorList>
            <person name="Voget S."/>
            <person name="Streit W.R."/>
            <person name="Jaeger K.E."/>
            <person name="Daniel R."/>
        </authorList>
    </citation>
    <scope>NUCLEOTIDE SEQUENCE [LARGE SCALE GENOMIC DNA]</scope>
    <source>
        <strain evidence="3">PG1</strain>
    </source>
</reference>
<dbReference type="EMBL" id="CP002580">
    <property type="protein sequence ID" value="AJK44749.1"/>
    <property type="molecule type" value="Genomic_DNA"/>
</dbReference>
<dbReference type="PANTHER" id="PTHR34385:SF1">
    <property type="entry name" value="PEPTIDOGLYCAN L-ALANYL-D-GLUTAMATE ENDOPEPTIDASE CWLK"/>
    <property type="match status" value="1"/>
</dbReference>
<dbReference type="HOGENOM" id="CLU_081855_0_0_4"/>
<proteinExistence type="predicted"/>
<keyword evidence="2" id="KW-0378">Hydrolase</keyword>
<dbReference type="Pfam" id="PF02557">
    <property type="entry name" value="VanY"/>
    <property type="match status" value="1"/>
</dbReference>
<dbReference type="InterPro" id="IPR052179">
    <property type="entry name" value="DD-CPase-like"/>
</dbReference>
<protein>
    <submittedName>
        <fullName evidence="2">Putative carboxypeptidase</fullName>
    </submittedName>
</protein>
<dbReference type="CDD" id="cd14847">
    <property type="entry name" value="DD-carboxypeptidase_like"/>
    <property type="match status" value="1"/>
</dbReference>
<sequence length="257" mass="28943">MPVSPGTRPRERGSGYAGGCLTPAFPMTRLLDERELTGRARTHVVQYDAPRFAAQPEAAEAFLAMREAARGDGIDLLPYSSFRDYRMQLRIWNAKFSGRAPLYDRDGRPRDFAALSEAQIIDCILNWSALPGGSRHQWGTEIDVVDGAAMPPGYLPKLLPEEVRPGGIFSRLHRWLDEHAARFGFFRPYRRDQGGMYPEPWHLSYAARSVPALAQVTPDLLTRVTQDAEMLGKALVLERILEIYRRHILNVAAPDEV</sequence>
<dbReference type="InterPro" id="IPR009045">
    <property type="entry name" value="Zn_M74/Hedgehog-like"/>
</dbReference>
<keyword evidence="2" id="KW-0121">Carboxypeptidase</keyword>
<keyword evidence="3" id="KW-1185">Reference proteome</keyword>
<dbReference type="GO" id="GO:0004180">
    <property type="term" value="F:carboxypeptidase activity"/>
    <property type="evidence" value="ECO:0007669"/>
    <property type="project" value="UniProtKB-KW"/>
</dbReference>
<dbReference type="GO" id="GO:0006508">
    <property type="term" value="P:proteolysis"/>
    <property type="evidence" value="ECO:0007669"/>
    <property type="project" value="InterPro"/>
</dbReference>
<dbReference type="SUPFAM" id="SSF55166">
    <property type="entry name" value="Hedgehog/DD-peptidase"/>
    <property type="match status" value="1"/>
</dbReference>